<sequence length="798" mass="89082">MFWSSKSSISSNYSYSSSPTFTSEPWNVHSGRPKSSGSSSTTSKVSVFIFDKKQFENNLLTTGAIKSRSSSRDKQFIQNAYDILRAQVSQLAKLKHPNVLALIEPLEEHSKNFMFVSEYVSGSLESSVLEANSSDGAEMLSLSGSGDVITQRGIQQLSQGLDFIHNRANSVLLDLRPTSVLINENSDWKLSGLGHLTKLPSGANSGQYSPDFDPRYAAFMHIPLSYSAPELILENMLTPRNDYFSLGLLIYFLYYKAHLFSCKDYIGDYREEYGRYERDLLRLTPEKYFSKVPDKLRFSMSKLMNRDVFSRFDNIHEFLETDFFQDPLVKTLAFLDDLPTKDLQERGIYLSGLLDILPQFPAQLLQRKFLPVLLHLLDQVCSSDTIDYKGLNTLVTLISKIGATLSQLSFQEKIYPHLVAKDNFKRLLEIATASMIENLATLQMKIKGELFTNEILKPLCTHVFSDSTGETAVALQESLMGKLDVLLKAFDFATVKNFLFNLLSKLFVKTTSLTVKSACVDSFRTMIEQKAIDKFICIDDLLPLFKLMKTRDPRILMKSLELLVLLPKLVETELVLVDQLLPLLWDFSMAPNLKTTQYTQFTSAINKISAEIQQAHLAKLRASTGKEANFDNVIEKHVPKLEDPDLQASHKIDVPAILPKSQKGSNQQAMSKPLPKPTVSVNNSAQSLPPMKATPRLNSKPPSRPLVLNKGSASFTTRSGPTSSHSRSSIVRHEPEDVDDFDDFVSSIPSTPSLPSAITSANTTAAYPPGFSMTMQPLKNSMARQSSSVAPGESTSLI</sequence>
<dbReference type="GO" id="GO:0005524">
    <property type="term" value="F:ATP binding"/>
    <property type="evidence" value="ECO:0007669"/>
    <property type="project" value="InterPro"/>
</dbReference>
<reference evidence="4" key="1">
    <citation type="submission" date="2016-03" db="EMBL/GenBank/DDBJ databases">
        <authorList>
            <person name="Devillers Hugo."/>
        </authorList>
    </citation>
    <scope>NUCLEOTIDE SEQUENCE [LARGE SCALE GENOMIC DNA]</scope>
</reference>
<feature type="compositionally biased region" description="Low complexity" evidence="1">
    <location>
        <begin position="1"/>
        <end position="18"/>
    </location>
</feature>
<dbReference type="Gene3D" id="1.25.10.10">
    <property type="entry name" value="Leucine-rich Repeat Variant"/>
    <property type="match status" value="1"/>
</dbReference>
<dbReference type="SMART" id="SM00220">
    <property type="entry name" value="S_TKc"/>
    <property type="match status" value="1"/>
</dbReference>
<dbReference type="GO" id="GO:0004672">
    <property type="term" value="F:protein kinase activity"/>
    <property type="evidence" value="ECO:0007669"/>
    <property type="project" value="InterPro"/>
</dbReference>
<dbReference type="SUPFAM" id="SSF48371">
    <property type="entry name" value="ARM repeat"/>
    <property type="match status" value="1"/>
</dbReference>
<dbReference type="SUPFAM" id="SSF56112">
    <property type="entry name" value="Protein kinase-like (PK-like)"/>
    <property type="match status" value="1"/>
</dbReference>
<dbReference type="PANTHER" id="PTHR12984:SF6">
    <property type="entry name" value="SCY1-LIKE PROTEIN 2"/>
    <property type="match status" value="1"/>
</dbReference>
<dbReference type="PROSITE" id="PS50011">
    <property type="entry name" value="PROTEIN_KINASE_DOM"/>
    <property type="match status" value="1"/>
</dbReference>
<feature type="region of interest" description="Disordered" evidence="1">
    <location>
        <begin position="1"/>
        <end position="41"/>
    </location>
</feature>
<evidence type="ECO:0000313" key="3">
    <source>
        <dbReference type="EMBL" id="SCU80553.1"/>
    </source>
</evidence>
<accession>A0A1G4IUV0</accession>
<evidence type="ECO:0000313" key="4">
    <source>
        <dbReference type="Proteomes" id="UP000191144"/>
    </source>
</evidence>
<name>A0A1G4IUV0_9SACH</name>
<dbReference type="Pfam" id="PF00069">
    <property type="entry name" value="Pkinase"/>
    <property type="match status" value="1"/>
</dbReference>
<protein>
    <submittedName>
        <fullName evidence="3">LAME_0B03686g1_1</fullName>
    </submittedName>
</protein>
<feature type="region of interest" description="Disordered" evidence="1">
    <location>
        <begin position="657"/>
        <end position="734"/>
    </location>
</feature>
<dbReference type="AlphaFoldDB" id="A0A1G4IUV0"/>
<proteinExistence type="predicted"/>
<organism evidence="3 4">
    <name type="scientific">Lachancea meyersii CBS 8951</name>
    <dbReference type="NCBI Taxonomy" id="1266667"/>
    <lineage>
        <taxon>Eukaryota</taxon>
        <taxon>Fungi</taxon>
        <taxon>Dikarya</taxon>
        <taxon>Ascomycota</taxon>
        <taxon>Saccharomycotina</taxon>
        <taxon>Saccharomycetes</taxon>
        <taxon>Saccharomycetales</taxon>
        <taxon>Saccharomycetaceae</taxon>
        <taxon>Lachancea</taxon>
    </lineage>
</organism>
<dbReference type="OrthoDB" id="79687at2759"/>
<dbReference type="InterPro" id="IPR051177">
    <property type="entry name" value="CIK-Related_Protein"/>
</dbReference>
<evidence type="ECO:0000259" key="2">
    <source>
        <dbReference type="PROSITE" id="PS50011"/>
    </source>
</evidence>
<feature type="domain" description="Protein kinase" evidence="2">
    <location>
        <begin position="28"/>
        <end position="324"/>
    </location>
</feature>
<dbReference type="EMBL" id="LT598478">
    <property type="protein sequence ID" value="SCU80553.1"/>
    <property type="molecule type" value="Genomic_DNA"/>
</dbReference>
<dbReference type="PANTHER" id="PTHR12984">
    <property type="entry name" value="SCY1-RELATED S/T PROTEIN KINASE-LIKE"/>
    <property type="match status" value="1"/>
</dbReference>
<keyword evidence="4" id="KW-1185">Reference proteome</keyword>
<gene>
    <name evidence="3" type="ORF">LAME_0B03686G</name>
</gene>
<dbReference type="Gene3D" id="3.30.200.20">
    <property type="entry name" value="Phosphorylase Kinase, domain 1"/>
    <property type="match status" value="1"/>
</dbReference>
<dbReference type="InterPro" id="IPR016024">
    <property type="entry name" value="ARM-type_fold"/>
</dbReference>
<evidence type="ECO:0000256" key="1">
    <source>
        <dbReference type="SAM" id="MobiDB-lite"/>
    </source>
</evidence>
<dbReference type="InterPro" id="IPR011989">
    <property type="entry name" value="ARM-like"/>
</dbReference>
<dbReference type="Gene3D" id="1.10.510.10">
    <property type="entry name" value="Transferase(Phosphotransferase) domain 1"/>
    <property type="match status" value="1"/>
</dbReference>
<feature type="region of interest" description="Disordered" evidence="1">
    <location>
        <begin position="779"/>
        <end position="798"/>
    </location>
</feature>
<dbReference type="InterPro" id="IPR000719">
    <property type="entry name" value="Prot_kinase_dom"/>
</dbReference>
<feature type="compositionally biased region" description="Low complexity" evidence="1">
    <location>
        <begin position="716"/>
        <end position="729"/>
    </location>
</feature>
<dbReference type="Proteomes" id="UP000191144">
    <property type="component" value="Chromosome B"/>
</dbReference>
<dbReference type="InterPro" id="IPR011009">
    <property type="entry name" value="Kinase-like_dom_sf"/>
</dbReference>